<dbReference type="Proteomes" id="UP001254848">
    <property type="component" value="Unassembled WGS sequence"/>
</dbReference>
<evidence type="ECO:0000259" key="2">
    <source>
        <dbReference type="Pfam" id="PF20441"/>
    </source>
</evidence>
<dbReference type="RefSeq" id="WP_413778936.1">
    <property type="nucleotide sequence ID" value="NZ_JAUOZS010000001.1"/>
</dbReference>
<evidence type="ECO:0000259" key="1">
    <source>
        <dbReference type="Pfam" id="PF03354"/>
    </source>
</evidence>
<dbReference type="PANTHER" id="PTHR41287">
    <property type="match status" value="1"/>
</dbReference>
<dbReference type="InterPro" id="IPR046461">
    <property type="entry name" value="TerL_ATPase"/>
</dbReference>
<accession>A0ABU3NU95</accession>
<keyword evidence="4" id="KW-1185">Reference proteome</keyword>
<gene>
    <name evidence="3" type="ORF">Q4T40_03925</name>
</gene>
<dbReference type="Pfam" id="PF20441">
    <property type="entry name" value="TerL_nuclease"/>
    <property type="match status" value="1"/>
</dbReference>
<organism evidence="3 4">
    <name type="scientific">Anaeroselena agilis</name>
    <dbReference type="NCBI Taxonomy" id="3063788"/>
    <lineage>
        <taxon>Bacteria</taxon>
        <taxon>Bacillati</taxon>
        <taxon>Bacillota</taxon>
        <taxon>Negativicutes</taxon>
        <taxon>Acetonemataceae</taxon>
        <taxon>Anaeroselena</taxon>
    </lineage>
</organism>
<dbReference type="InterPro" id="IPR027417">
    <property type="entry name" value="P-loop_NTPase"/>
</dbReference>
<proteinExistence type="predicted"/>
<name>A0ABU3NU95_9FIRM</name>
<comment type="caution">
    <text evidence="3">The sequence shown here is derived from an EMBL/GenBank/DDBJ whole genome shotgun (WGS) entry which is preliminary data.</text>
</comment>
<evidence type="ECO:0000313" key="4">
    <source>
        <dbReference type="Proteomes" id="UP001254848"/>
    </source>
</evidence>
<dbReference type="InterPro" id="IPR005021">
    <property type="entry name" value="Terminase_largesu-like"/>
</dbReference>
<sequence length="557" mass="64460">MTYLEEYARKVLSGEIVACHRIKQVYRLLLDKLLQPEKYDPWVFNEKLTEKPIDFIETFCKQAQGKMGTPIKLELFQKAKLQAIFGFVHKETRFRQYNECLTIEGRKNGKSSECAAVNLYLLMADGEGAPEIYNIATMLDQAKIGFEYSYKMVKQSPMLRKHIRKRISDLYFPHNMGIIKPLASNSNSLDGLNAHGVTIDELSAIKNRDIYDLMKQSMSARQQPLLFCITTNGFVRDGIFDAQYDYACNVLDGKVEDDRFLPFIYELDSKDEWDKEECWIKANPGLGTIKSIQFLRECVAKAKNDPAFKPTVMVKDFNMKENSSSAWLTWDEIDSQEEFDFRGMGFRYGVGGFDASETTDLTAAKVLCMRPGDNKIYVKSMYWIPEEVLRQMDADGNRRERDNVPYLLWEKQGLLRTTPGNKIDKHCILEWFMELRDKDDVYVPWIGYDPWHIEDALLNEFIAEFGRESMIKIRQGVQTLSYPMKSLKGDLAAKKIVFNKNPIDMWNLSNLEIRTDINGNIQPVKGKDNRKRIDGAMALIDAYIVLHDKMDEYSNLI</sequence>
<dbReference type="Gene3D" id="3.40.50.300">
    <property type="entry name" value="P-loop containing nucleotide triphosphate hydrolases"/>
    <property type="match status" value="1"/>
</dbReference>
<protein>
    <submittedName>
        <fullName evidence="3">Terminase large subunit</fullName>
    </submittedName>
</protein>
<dbReference type="InterPro" id="IPR046462">
    <property type="entry name" value="TerL_nuclease"/>
</dbReference>
<dbReference type="EMBL" id="JAUOZS010000001">
    <property type="protein sequence ID" value="MDT8900389.1"/>
    <property type="molecule type" value="Genomic_DNA"/>
</dbReference>
<dbReference type="Pfam" id="PF03354">
    <property type="entry name" value="TerL_ATPase"/>
    <property type="match status" value="1"/>
</dbReference>
<reference evidence="3 4" key="1">
    <citation type="submission" date="2023-07" db="EMBL/GenBank/DDBJ databases">
        <title>The novel representative of Negativicutes class, Anaeroselena agilis gen. nov. sp. nov.</title>
        <authorList>
            <person name="Prokofeva M.I."/>
            <person name="Elcheninov A.G."/>
            <person name="Klyukina A."/>
            <person name="Kublanov I.V."/>
            <person name="Frolov E.N."/>
            <person name="Podosokorskaya O.A."/>
        </authorList>
    </citation>
    <scope>NUCLEOTIDE SEQUENCE [LARGE SCALE GENOMIC DNA]</scope>
    <source>
        <strain evidence="3 4">4137-cl</strain>
    </source>
</reference>
<evidence type="ECO:0000313" key="3">
    <source>
        <dbReference type="EMBL" id="MDT8900389.1"/>
    </source>
</evidence>
<dbReference type="PANTHER" id="PTHR41287:SF1">
    <property type="entry name" value="PROTEIN YMFN"/>
    <property type="match status" value="1"/>
</dbReference>
<feature type="domain" description="Terminase large subunit-like endonuclease" evidence="2">
    <location>
        <begin position="254"/>
        <end position="543"/>
    </location>
</feature>
<feature type="domain" description="Terminase large subunit-like ATPase" evidence="1">
    <location>
        <begin position="76"/>
        <end position="247"/>
    </location>
</feature>